<dbReference type="OrthoDB" id="8607029at2"/>
<evidence type="ECO:0000256" key="1">
    <source>
        <dbReference type="SAM" id="SignalP"/>
    </source>
</evidence>
<evidence type="ECO:0000313" key="2">
    <source>
        <dbReference type="EMBL" id="SDB84624.1"/>
    </source>
</evidence>
<gene>
    <name evidence="2" type="ORF">SAMN05421733_10284</name>
</gene>
<evidence type="ECO:0000313" key="3">
    <source>
        <dbReference type="Proteomes" id="UP000242501"/>
    </source>
</evidence>
<organism evidence="2 3">
    <name type="scientific">Acinetobacter boissieri</name>
    <dbReference type="NCBI Taxonomy" id="1219383"/>
    <lineage>
        <taxon>Bacteria</taxon>
        <taxon>Pseudomonadati</taxon>
        <taxon>Pseudomonadota</taxon>
        <taxon>Gammaproteobacteria</taxon>
        <taxon>Moraxellales</taxon>
        <taxon>Moraxellaceae</taxon>
        <taxon>Acinetobacter</taxon>
    </lineage>
</organism>
<accession>A0A1G6GRM8</accession>
<keyword evidence="1" id="KW-0732">Signal</keyword>
<feature type="chain" id="PRO_5017216325" description="Lipoprotein" evidence="1">
    <location>
        <begin position="19"/>
        <end position="129"/>
    </location>
</feature>
<dbReference type="AlphaFoldDB" id="A0A1G6GRM8"/>
<dbReference type="PROSITE" id="PS51257">
    <property type="entry name" value="PROKAR_LIPOPROTEIN"/>
    <property type="match status" value="1"/>
</dbReference>
<sequence length="129" mass="13505">MIKILPLIPFILALSACAVDGTATTGQTNTNQNTAQQLGVTALKIAINAKCTTELNNTAAWKVASQVMTTEQQQNAQNQVCGCVSDKAIENVNVVDLATAAFDPAARTSIATKAINNTVQACVAESLKR</sequence>
<evidence type="ECO:0008006" key="4">
    <source>
        <dbReference type="Google" id="ProtNLM"/>
    </source>
</evidence>
<name>A0A1G6GRM8_9GAMM</name>
<dbReference type="Proteomes" id="UP000242501">
    <property type="component" value="Unassembled WGS sequence"/>
</dbReference>
<protein>
    <recommendedName>
        <fullName evidence="4">Lipoprotein</fullName>
    </recommendedName>
</protein>
<reference evidence="3" key="1">
    <citation type="submission" date="2016-09" db="EMBL/GenBank/DDBJ databases">
        <authorList>
            <person name="Varghese N."/>
            <person name="Submissions S."/>
        </authorList>
    </citation>
    <scope>NUCLEOTIDE SEQUENCE [LARGE SCALE GENOMIC DNA]</scope>
    <source>
        <strain evidence="3">ANC 4422</strain>
    </source>
</reference>
<proteinExistence type="predicted"/>
<dbReference type="RefSeq" id="WP_092746780.1">
    <property type="nucleotide sequence ID" value="NZ_FMYL01000002.1"/>
</dbReference>
<feature type="signal peptide" evidence="1">
    <location>
        <begin position="1"/>
        <end position="18"/>
    </location>
</feature>
<dbReference type="EMBL" id="FMYL01000002">
    <property type="protein sequence ID" value="SDB84624.1"/>
    <property type="molecule type" value="Genomic_DNA"/>
</dbReference>
<keyword evidence="3" id="KW-1185">Reference proteome</keyword>